<protein>
    <submittedName>
        <fullName evidence="3">FAD-dependent oxidoreductase</fullName>
    </submittedName>
</protein>
<dbReference type="Gene3D" id="3.30.9.10">
    <property type="entry name" value="D-Amino Acid Oxidase, subunit A, domain 2"/>
    <property type="match status" value="1"/>
</dbReference>
<dbReference type="AlphaFoldDB" id="A0A7I7NEU7"/>
<organism evidence="3 4">
    <name type="scientific">Mycobacterium lacus</name>
    <dbReference type="NCBI Taxonomy" id="169765"/>
    <lineage>
        <taxon>Bacteria</taxon>
        <taxon>Bacillati</taxon>
        <taxon>Actinomycetota</taxon>
        <taxon>Actinomycetes</taxon>
        <taxon>Mycobacteriales</taxon>
        <taxon>Mycobacteriaceae</taxon>
        <taxon>Mycobacterium</taxon>
    </lineage>
</organism>
<evidence type="ECO:0000259" key="2">
    <source>
        <dbReference type="Pfam" id="PF01494"/>
    </source>
</evidence>
<gene>
    <name evidence="3" type="ORF">MLAC_03440</name>
</gene>
<dbReference type="InterPro" id="IPR002938">
    <property type="entry name" value="FAD-bd"/>
</dbReference>
<keyword evidence="4" id="KW-1185">Reference proteome</keyword>
<feature type="domain" description="FAD-binding" evidence="2">
    <location>
        <begin position="16"/>
        <end position="330"/>
    </location>
</feature>
<dbReference type="EMBL" id="AP022581">
    <property type="protein sequence ID" value="BBX95050.1"/>
    <property type="molecule type" value="Genomic_DNA"/>
</dbReference>
<dbReference type="PANTHER" id="PTHR46865:SF2">
    <property type="entry name" value="MONOOXYGENASE"/>
    <property type="match status" value="1"/>
</dbReference>
<evidence type="ECO:0000313" key="3">
    <source>
        <dbReference type="EMBL" id="BBX95050.1"/>
    </source>
</evidence>
<keyword evidence="1" id="KW-0472">Membrane</keyword>
<sequence length="418" mass="45609">MLGLPNLEKFREVVVRILISGASIAGPVLAYWLSRYGFEVTVVERAGQLRKTGGHAVDLFRPSMEISAKMGVLPQIEALATGTNTMTLYREGVARPATIDITKIINAASDRHVEIMRDDLGEVYYDAGRDDVEYVFGDSITAIAPDGQVTFERGAPRKFDVVVGADGLHSNVRRLVFGDDAGHTEFLGGYLAVISVPKMLARDGESVTHLGAGRVAMIYTAQPLDDARVVFLFRSKDELTYHYRDVSRQKELLRAAFTGMHPRVDCWLAEVDRTPAFYFDSITQLRLDTWSRGRVALVGDAGYCPGPAVGGSTSIAVLGAYVLAGELAEAGGDYGRAFAQYERHMGEPVRRSRAFARAASKTIVPGSRAGVWALTRAGQLISALPSGLTRAIAKMNTKGARLHDSMQYKDYALVREQT</sequence>
<feature type="transmembrane region" description="Helical" evidence="1">
    <location>
        <begin position="13"/>
        <end position="33"/>
    </location>
</feature>
<reference evidence="3 4" key="1">
    <citation type="journal article" date="2019" name="Emerg. Microbes Infect.">
        <title>Comprehensive subspecies identification of 175 nontuberculous mycobacteria species based on 7547 genomic profiles.</title>
        <authorList>
            <person name="Matsumoto Y."/>
            <person name="Kinjo T."/>
            <person name="Motooka D."/>
            <person name="Nabeya D."/>
            <person name="Jung N."/>
            <person name="Uechi K."/>
            <person name="Horii T."/>
            <person name="Iida T."/>
            <person name="Fujita J."/>
            <person name="Nakamura S."/>
        </authorList>
    </citation>
    <scope>NUCLEOTIDE SEQUENCE [LARGE SCALE GENOMIC DNA]</scope>
    <source>
        <strain evidence="3 4">JCM 15657</strain>
    </source>
</reference>
<dbReference type="Gene3D" id="3.50.50.60">
    <property type="entry name" value="FAD/NAD(P)-binding domain"/>
    <property type="match status" value="1"/>
</dbReference>
<dbReference type="GO" id="GO:0071949">
    <property type="term" value="F:FAD binding"/>
    <property type="evidence" value="ECO:0007669"/>
    <property type="project" value="InterPro"/>
</dbReference>
<dbReference type="SUPFAM" id="SSF51905">
    <property type="entry name" value="FAD/NAD(P)-binding domain"/>
    <property type="match status" value="1"/>
</dbReference>
<evidence type="ECO:0000313" key="4">
    <source>
        <dbReference type="Proteomes" id="UP000466396"/>
    </source>
</evidence>
<dbReference type="InterPro" id="IPR036188">
    <property type="entry name" value="FAD/NAD-bd_sf"/>
</dbReference>
<dbReference type="PRINTS" id="PR00420">
    <property type="entry name" value="RNGMNOXGNASE"/>
</dbReference>
<accession>A0A7I7NEU7</accession>
<proteinExistence type="predicted"/>
<dbReference type="InterPro" id="IPR051704">
    <property type="entry name" value="FAD_aromatic-hydroxylase"/>
</dbReference>
<keyword evidence="1" id="KW-1133">Transmembrane helix</keyword>
<dbReference type="PANTHER" id="PTHR46865">
    <property type="entry name" value="OXIDOREDUCTASE-RELATED"/>
    <property type="match status" value="1"/>
</dbReference>
<name>A0A7I7NEU7_9MYCO</name>
<dbReference type="Proteomes" id="UP000466396">
    <property type="component" value="Chromosome"/>
</dbReference>
<keyword evidence="1" id="KW-0812">Transmembrane</keyword>
<dbReference type="KEGG" id="mlj:MLAC_03440"/>
<evidence type="ECO:0000256" key="1">
    <source>
        <dbReference type="SAM" id="Phobius"/>
    </source>
</evidence>
<dbReference type="Pfam" id="PF01494">
    <property type="entry name" value="FAD_binding_3"/>
    <property type="match status" value="1"/>
</dbReference>